<dbReference type="SUPFAM" id="SSF55797">
    <property type="entry name" value="PR-1-like"/>
    <property type="match status" value="1"/>
</dbReference>
<comment type="caution">
    <text evidence="2">The sequence shown here is derived from an EMBL/GenBank/DDBJ whole genome shotgun (WGS) entry which is preliminary data.</text>
</comment>
<keyword evidence="3" id="KW-1185">Reference proteome</keyword>
<accession>A0A8S9XFL1</accession>
<evidence type="ECO:0000259" key="1">
    <source>
        <dbReference type="SMART" id="SM00198"/>
    </source>
</evidence>
<reference evidence="2" key="1">
    <citation type="journal article" date="2021" name="Mol. Ecol. Resour.">
        <title>Apolygus lucorum genome provides insights into omnivorousness and mesophyll feeding.</title>
        <authorList>
            <person name="Liu Y."/>
            <person name="Liu H."/>
            <person name="Wang H."/>
            <person name="Huang T."/>
            <person name="Liu B."/>
            <person name="Yang B."/>
            <person name="Yin L."/>
            <person name="Li B."/>
            <person name="Zhang Y."/>
            <person name="Zhang S."/>
            <person name="Jiang F."/>
            <person name="Zhang X."/>
            <person name="Ren Y."/>
            <person name="Wang B."/>
            <person name="Wang S."/>
            <person name="Lu Y."/>
            <person name="Wu K."/>
            <person name="Fan W."/>
            <person name="Wang G."/>
        </authorList>
    </citation>
    <scope>NUCLEOTIDE SEQUENCE</scope>
    <source>
        <strain evidence="2">12Hb</strain>
    </source>
</reference>
<dbReference type="CDD" id="cd05380">
    <property type="entry name" value="CAP_euk"/>
    <property type="match status" value="1"/>
</dbReference>
<proteinExistence type="predicted"/>
<dbReference type="Pfam" id="PF00188">
    <property type="entry name" value="CAP"/>
    <property type="match status" value="1"/>
</dbReference>
<dbReference type="SMART" id="SM00198">
    <property type="entry name" value="SCP"/>
    <property type="match status" value="1"/>
</dbReference>
<dbReference type="EMBL" id="WIXP02000008">
    <property type="protein sequence ID" value="KAF6207324.1"/>
    <property type="molecule type" value="Genomic_DNA"/>
</dbReference>
<gene>
    <name evidence="2" type="ORF">GE061_018565</name>
</gene>
<dbReference type="OrthoDB" id="414826at2759"/>
<feature type="domain" description="SCP" evidence="1">
    <location>
        <begin position="45"/>
        <end position="214"/>
    </location>
</feature>
<dbReference type="InterPro" id="IPR014044">
    <property type="entry name" value="CAP_dom"/>
</dbReference>
<name>A0A8S9XFL1_APOLU</name>
<protein>
    <recommendedName>
        <fullName evidence="1">SCP domain-containing protein</fullName>
    </recommendedName>
</protein>
<dbReference type="GO" id="GO:0005576">
    <property type="term" value="C:extracellular region"/>
    <property type="evidence" value="ECO:0007669"/>
    <property type="project" value="UniProtKB-SubCell"/>
</dbReference>
<sequence>MWQALFSVAVLLNRPERGSSMDMEELKLRIGTNRCRDVKDIMEESTKQTILKEFNRERQEVAKDPEGPIKFPVAFPMSDLVWDVELEKHAKTFAMTCPIVALVNFNFTEIGSEMIGQSIVTKIWDANPQTDFPVEILIKRYSSAVKRMNSDQTTGLVKKYESGDWDSGFQILWENTTKVGCSYVTFKEPTIEGNKELSLNVLVCNFRPAGCIPDERVFRIKVEPKPMNEIEFVKQVAILDLLRVQQSDVRYDGGTGFVDDDVDVVVGHSLCGFVQGVPHRRLSVENLRMT</sequence>
<dbReference type="AlphaFoldDB" id="A0A8S9XFL1"/>
<evidence type="ECO:0000313" key="2">
    <source>
        <dbReference type="EMBL" id="KAF6207324.1"/>
    </source>
</evidence>
<evidence type="ECO:0000313" key="3">
    <source>
        <dbReference type="Proteomes" id="UP000466442"/>
    </source>
</evidence>
<dbReference type="Gene3D" id="3.40.33.10">
    <property type="entry name" value="CAP"/>
    <property type="match status" value="1"/>
</dbReference>
<organism evidence="2 3">
    <name type="scientific">Apolygus lucorum</name>
    <name type="common">Small green plant bug</name>
    <name type="synonym">Lygocoris lucorum</name>
    <dbReference type="NCBI Taxonomy" id="248454"/>
    <lineage>
        <taxon>Eukaryota</taxon>
        <taxon>Metazoa</taxon>
        <taxon>Ecdysozoa</taxon>
        <taxon>Arthropoda</taxon>
        <taxon>Hexapoda</taxon>
        <taxon>Insecta</taxon>
        <taxon>Pterygota</taxon>
        <taxon>Neoptera</taxon>
        <taxon>Paraneoptera</taxon>
        <taxon>Hemiptera</taxon>
        <taxon>Heteroptera</taxon>
        <taxon>Panheteroptera</taxon>
        <taxon>Cimicomorpha</taxon>
        <taxon>Miridae</taxon>
        <taxon>Mirini</taxon>
        <taxon>Apolygus</taxon>
    </lineage>
</organism>
<dbReference type="InterPro" id="IPR035940">
    <property type="entry name" value="CAP_sf"/>
</dbReference>
<dbReference type="Proteomes" id="UP000466442">
    <property type="component" value="Unassembled WGS sequence"/>
</dbReference>